<dbReference type="AlphaFoldDB" id="A0AAN7P9C8"/>
<keyword evidence="2" id="KW-1185">Reference proteome</keyword>
<proteinExistence type="predicted"/>
<protein>
    <recommendedName>
        <fullName evidence="3">Reverse transcriptase</fullName>
    </recommendedName>
</protein>
<dbReference type="PANTHER" id="PTHR33332">
    <property type="entry name" value="REVERSE TRANSCRIPTASE DOMAIN-CONTAINING PROTEIN"/>
    <property type="match status" value="1"/>
</dbReference>
<reference evidence="1 2" key="1">
    <citation type="journal article" date="2023" name="J. Hered.">
        <title>Chromosome-level genome of the wood stork (Mycteria americana) provides insight into avian chromosome evolution.</title>
        <authorList>
            <person name="Flamio R. Jr."/>
            <person name="Ramstad K.M."/>
        </authorList>
    </citation>
    <scope>NUCLEOTIDE SEQUENCE [LARGE SCALE GENOMIC DNA]</scope>
    <source>
        <strain evidence="1">JAX WOST 10</strain>
    </source>
</reference>
<gene>
    <name evidence="1" type="ORF">QYF61_000059</name>
</gene>
<organism evidence="1 2">
    <name type="scientific">Mycteria americana</name>
    <name type="common">Wood stork</name>
    <dbReference type="NCBI Taxonomy" id="33587"/>
    <lineage>
        <taxon>Eukaryota</taxon>
        <taxon>Metazoa</taxon>
        <taxon>Chordata</taxon>
        <taxon>Craniata</taxon>
        <taxon>Vertebrata</taxon>
        <taxon>Euteleostomi</taxon>
        <taxon>Archelosauria</taxon>
        <taxon>Archosauria</taxon>
        <taxon>Dinosauria</taxon>
        <taxon>Saurischia</taxon>
        <taxon>Theropoda</taxon>
        <taxon>Coelurosauria</taxon>
        <taxon>Aves</taxon>
        <taxon>Neognathae</taxon>
        <taxon>Neoaves</taxon>
        <taxon>Aequornithes</taxon>
        <taxon>Ciconiiformes</taxon>
        <taxon>Ciconiidae</taxon>
        <taxon>Mycteria</taxon>
    </lineage>
</organism>
<name>A0AAN7P9C8_MYCAM</name>
<evidence type="ECO:0000313" key="2">
    <source>
        <dbReference type="Proteomes" id="UP001333110"/>
    </source>
</evidence>
<evidence type="ECO:0008006" key="3">
    <source>
        <dbReference type="Google" id="ProtNLM"/>
    </source>
</evidence>
<accession>A0AAN7P9C8</accession>
<sequence length="281" mass="31812">MQGHAAIQRNLGRLEKWADRNLMKFNKGKCKVLHLGRSNPMYQLSWFNPSQQLSCDTAAQKLTLSQPKPAHQYMLGATQLESSLAEKDLEILLDTKLTMSQQCALATKEANDILGCIRQSITSWSRVVIFPLYSALVRPHLESCVHFWAPQYKRDMDILERVQQRATKMIKGLEHLFYEERLTVQPGEEKAQGGSINVNKYLKGGCKDHRARLFSVVLRTRGSGHKLKHRRLCLNFRKHFFFEVDQALEEVAQGGCSVSILGDTQKWSGHGPGQPALADPA</sequence>
<dbReference type="EMBL" id="JAUNZN010000001">
    <property type="protein sequence ID" value="KAK4828607.1"/>
    <property type="molecule type" value="Genomic_DNA"/>
</dbReference>
<evidence type="ECO:0000313" key="1">
    <source>
        <dbReference type="EMBL" id="KAK4828607.1"/>
    </source>
</evidence>
<comment type="caution">
    <text evidence="1">The sequence shown here is derived from an EMBL/GenBank/DDBJ whole genome shotgun (WGS) entry which is preliminary data.</text>
</comment>
<dbReference type="Proteomes" id="UP001333110">
    <property type="component" value="Unassembled WGS sequence"/>
</dbReference>